<sequence length="125" mass="13625">MSLSPVARQVTQSQAIPSRRMVINSASQLPNDYSTTPGGTIYSTTPGGTRVVYERAFLMQLRNSPMAKTPPKNIQFIPGVSPTKMLPQSGLIVGDNNNLSLSTGDKLADKRRDVPATEEQFEMDL</sequence>
<evidence type="ECO:0000256" key="3">
    <source>
        <dbReference type="ARBA" id="ARBA00023193"/>
    </source>
</evidence>
<dbReference type="GO" id="GO:0005737">
    <property type="term" value="C:cytoplasm"/>
    <property type="evidence" value="ECO:0007669"/>
    <property type="project" value="TreeGrafter"/>
</dbReference>
<evidence type="ECO:0000256" key="2">
    <source>
        <dbReference type="ARBA" id="ARBA00022845"/>
    </source>
</evidence>
<comment type="similarity">
    <text evidence="1">Belongs to the eIF4E-binding protein family.</text>
</comment>
<dbReference type="Proteomes" id="UP000708208">
    <property type="component" value="Unassembled WGS sequence"/>
</dbReference>
<evidence type="ECO:0000256" key="1">
    <source>
        <dbReference type="ARBA" id="ARBA00005480"/>
    </source>
</evidence>
<evidence type="ECO:0000313" key="5">
    <source>
        <dbReference type="EMBL" id="CAG7721078.1"/>
    </source>
</evidence>
<proteinExistence type="inferred from homology"/>
<evidence type="ECO:0000313" key="6">
    <source>
        <dbReference type="Proteomes" id="UP000708208"/>
    </source>
</evidence>
<reference evidence="5" key="1">
    <citation type="submission" date="2021-06" db="EMBL/GenBank/DDBJ databases">
        <authorList>
            <person name="Hodson N. C."/>
            <person name="Mongue J. A."/>
            <person name="Jaron S. K."/>
        </authorList>
    </citation>
    <scope>NUCLEOTIDE SEQUENCE</scope>
</reference>
<dbReference type="PANTHER" id="PTHR12669">
    <property type="entry name" value="EUKARYOTIC TRANSLATION INITIATION FACTOR 4E-BINDING PROTEIN"/>
    <property type="match status" value="1"/>
</dbReference>
<keyword evidence="6" id="KW-1185">Reference proteome</keyword>
<name>A0A8J2JJ54_9HEXA</name>
<keyword evidence="3" id="KW-0652">Protein synthesis inhibitor</keyword>
<keyword evidence="2" id="KW-0810">Translation regulation</keyword>
<comment type="caution">
    <text evidence="5">The sequence shown here is derived from an EMBL/GenBank/DDBJ whole genome shotgun (WGS) entry which is preliminary data.</text>
</comment>
<dbReference type="OrthoDB" id="19729at2759"/>
<protein>
    <submittedName>
        <fullName evidence="5">Uncharacterized protein</fullName>
    </submittedName>
</protein>
<feature type="region of interest" description="Disordered" evidence="4">
    <location>
        <begin position="100"/>
        <end position="125"/>
    </location>
</feature>
<dbReference type="InterPro" id="IPR008606">
    <property type="entry name" value="EIF4EBP"/>
</dbReference>
<gene>
    <name evidence="5" type="ORF">AFUS01_LOCUS10326</name>
</gene>
<dbReference type="AlphaFoldDB" id="A0A8J2JJ54"/>
<dbReference type="GO" id="GO:0045947">
    <property type="term" value="P:negative regulation of translational initiation"/>
    <property type="evidence" value="ECO:0007669"/>
    <property type="project" value="InterPro"/>
</dbReference>
<feature type="region of interest" description="Disordered" evidence="4">
    <location>
        <begin position="27"/>
        <end position="46"/>
    </location>
</feature>
<dbReference type="GO" id="GO:0008190">
    <property type="term" value="F:eukaryotic initiation factor 4E binding"/>
    <property type="evidence" value="ECO:0007669"/>
    <property type="project" value="InterPro"/>
</dbReference>
<accession>A0A8J2JJ54</accession>
<dbReference type="EMBL" id="CAJVCH010076730">
    <property type="protein sequence ID" value="CAG7721078.1"/>
    <property type="molecule type" value="Genomic_DNA"/>
</dbReference>
<evidence type="ECO:0000256" key="4">
    <source>
        <dbReference type="SAM" id="MobiDB-lite"/>
    </source>
</evidence>
<organism evidence="5 6">
    <name type="scientific">Allacma fusca</name>
    <dbReference type="NCBI Taxonomy" id="39272"/>
    <lineage>
        <taxon>Eukaryota</taxon>
        <taxon>Metazoa</taxon>
        <taxon>Ecdysozoa</taxon>
        <taxon>Arthropoda</taxon>
        <taxon>Hexapoda</taxon>
        <taxon>Collembola</taxon>
        <taxon>Symphypleona</taxon>
        <taxon>Sminthuridae</taxon>
        <taxon>Allacma</taxon>
    </lineage>
</organism>
<feature type="compositionally biased region" description="Basic and acidic residues" evidence="4">
    <location>
        <begin position="106"/>
        <end position="115"/>
    </location>
</feature>
<dbReference type="Pfam" id="PF05456">
    <property type="entry name" value="eIF_4EBP"/>
    <property type="match status" value="1"/>
</dbReference>
<dbReference type="PANTHER" id="PTHR12669:SF12">
    <property type="entry name" value="EUKARYOTIC TRANSLATION INITIATION FACTOR 4E-BINDING PROTEIN"/>
    <property type="match status" value="1"/>
</dbReference>